<protein>
    <submittedName>
        <fullName evidence="2">Uncharacterized protein</fullName>
    </submittedName>
</protein>
<feature type="region of interest" description="Disordered" evidence="1">
    <location>
        <begin position="41"/>
        <end position="96"/>
    </location>
</feature>
<sequence>MDGGNRATNTSGVHVECQPDHLRREGLTPDLGRQHRETVVEGLQRDDKGMQLALTPIGNPPRASAPSSSSIASHRARLHNRPGALEESQTTLLHYT</sequence>
<organism evidence="2 3">
    <name type="scientific">Echinococcus multilocularis</name>
    <name type="common">Fox tapeworm</name>
    <dbReference type="NCBI Taxonomy" id="6211"/>
    <lineage>
        <taxon>Eukaryota</taxon>
        <taxon>Metazoa</taxon>
        <taxon>Spiralia</taxon>
        <taxon>Lophotrochozoa</taxon>
        <taxon>Platyhelminthes</taxon>
        <taxon>Cestoda</taxon>
        <taxon>Eucestoda</taxon>
        <taxon>Cyclophyllidea</taxon>
        <taxon>Taeniidae</taxon>
        <taxon>Echinococcus</taxon>
    </lineage>
</organism>
<reference evidence="2" key="1">
    <citation type="journal article" date="2013" name="Nature">
        <title>The genomes of four tapeworm species reveal adaptations to parasitism.</title>
        <authorList>
            <person name="Tsai I.J."/>
            <person name="Zarowiecki M."/>
            <person name="Holroyd N."/>
            <person name="Garciarrubio A."/>
            <person name="Sanchez-Flores A."/>
            <person name="Brooks K.L."/>
            <person name="Tracey A."/>
            <person name="Bobes R.J."/>
            <person name="Fragoso G."/>
            <person name="Sciutto E."/>
            <person name="Aslett M."/>
            <person name="Beasley H."/>
            <person name="Bennett H.M."/>
            <person name="Cai J."/>
            <person name="Camicia F."/>
            <person name="Clark R."/>
            <person name="Cucher M."/>
            <person name="De Silva N."/>
            <person name="Day T.A."/>
            <person name="Deplazes P."/>
            <person name="Estrada K."/>
            <person name="Fernandez C."/>
            <person name="Holland P.W."/>
            <person name="Hou J."/>
            <person name="Hu S."/>
            <person name="Huckvale T."/>
            <person name="Hung S.S."/>
            <person name="Kamenetzky L."/>
            <person name="Keane J.A."/>
            <person name="Kiss F."/>
            <person name="Koziol U."/>
            <person name="Lambert O."/>
            <person name="Liu K."/>
            <person name="Luo X."/>
            <person name="Luo Y."/>
            <person name="Macchiaroli N."/>
            <person name="Nichol S."/>
            <person name="Paps J."/>
            <person name="Parkinson J."/>
            <person name="Pouchkina-Stantcheva N."/>
            <person name="Riddiford N."/>
            <person name="Rosenzvit M."/>
            <person name="Salinas G."/>
            <person name="Wasmuth J.D."/>
            <person name="Zamanian M."/>
            <person name="Zheng Y."/>
            <person name="Cai X."/>
            <person name="Soberon X."/>
            <person name="Olson P.D."/>
            <person name="Laclette J.P."/>
            <person name="Brehm K."/>
            <person name="Berriman M."/>
            <person name="Garciarrubio A."/>
            <person name="Bobes R.J."/>
            <person name="Fragoso G."/>
            <person name="Sanchez-Flores A."/>
            <person name="Estrada K."/>
            <person name="Cevallos M.A."/>
            <person name="Morett E."/>
            <person name="Gonzalez V."/>
            <person name="Portillo T."/>
            <person name="Ochoa-Leyva A."/>
            <person name="Jose M.V."/>
            <person name="Sciutto E."/>
            <person name="Landa A."/>
            <person name="Jimenez L."/>
            <person name="Valdes V."/>
            <person name="Carrero J.C."/>
            <person name="Larralde C."/>
            <person name="Morales-Montor J."/>
            <person name="Limon-Lason J."/>
            <person name="Soberon X."/>
            <person name="Laclette J.P."/>
        </authorList>
    </citation>
    <scope>NUCLEOTIDE SEQUENCE [LARGE SCALE GENOMIC DNA]</scope>
</reference>
<evidence type="ECO:0000256" key="1">
    <source>
        <dbReference type="SAM" id="MobiDB-lite"/>
    </source>
</evidence>
<gene>
    <name evidence="2" type="ORF">EmuJ_000464200</name>
</gene>
<dbReference type="AlphaFoldDB" id="A0A068Y5G8"/>
<dbReference type="OrthoDB" id="10543944at2759"/>
<feature type="compositionally biased region" description="Polar residues" evidence="1">
    <location>
        <begin position="87"/>
        <end position="96"/>
    </location>
</feature>
<name>A0A068Y5G8_ECHMU</name>
<feature type="compositionally biased region" description="Low complexity" evidence="1">
    <location>
        <begin position="60"/>
        <end position="73"/>
    </location>
</feature>
<evidence type="ECO:0000313" key="2">
    <source>
        <dbReference type="EMBL" id="CDS37398.1"/>
    </source>
</evidence>
<reference evidence="2" key="2">
    <citation type="submission" date="2015-11" db="EMBL/GenBank/DDBJ databases">
        <authorList>
            <person name="Zhang Y."/>
            <person name="Guo Z."/>
        </authorList>
    </citation>
    <scope>NUCLEOTIDE SEQUENCE</scope>
</reference>
<proteinExistence type="predicted"/>
<dbReference type="EMBL" id="LN902843">
    <property type="protein sequence ID" value="CDS37398.1"/>
    <property type="molecule type" value="Genomic_DNA"/>
</dbReference>
<evidence type="ECO:0000313" key="3">
    <source>
        <dbReference type="Proteomes" id="UP000017246"/>
    </source>
</evidence>
<dbReference type="Proteomes" id="UP000017246">
    <property type="component" value="Unassembled WGS sequence"/>
</dbReference>
<keyword evidence="3" id="KW-1185">Reference proteome</keyword>
<accession>A0A068Y5G8</accession>